<evidence type="ECO:0000256" key="4">
    <source>
        <dbReference type="ARBA" id="ARBA00022912"/>
    </source>
</evidence>
<gene>
    <name evidence="8" type="ORF">PPERSA_05354</name>
</gene>
<dbReference type="InterPro" id="IPR000340">
    <property type="entry name" value="Dual-sp_phosphatase_cat-dom"/>
</dbReference>
<dbReference type="PANTHER" id="PTHR10159:SF519">
    <property type="entry name" value="DUAL SPECIFICITY PROTEIN PHOSPHATASE MPK3"/>
    <property type="match status" value="1"/>
</dbReference>
<evidence type="ECO:0000256" key="3">
    <source>
        <dbReference type="ARBA" id="ARBA00022801"/>
    </source>
</evidence>
<evidence type="ECO:0000313" key="9">
    <source>
        <dbReference type="Proteomes" id="UP000054937"/>
    </source>
</evidence>
<keyword evidence="9" id="KW-1185">Reference proteome</keyword>
<dbReference type="GO" id="GO:0004725">
    <property type="term" value="F:protein tyrosine phosphatase activity"/>
    <property type="evidence" value="ECO:0007669"/>
    <property type="project" value="UniProtKB-EC"/>
</dbReference>
<dbReference type="SMART" id="SM00195">
    <property type="entry name" value="DSPc"/>
    <property type="match status" value="1"/>
</dbReference>
<name>A0A0V0R7T5_PSEPJ</name>
<proteinExistence type="inferred from homology"/>
<comment type="similarity">
    <text evidence="1">Belongs to the protein-tyrosine phosphatase family. Non-receptor class dual specificity subfamily.</text>
</comment>
<evidence type="ECO:0000256" key="2">
    <source>
        <dbReference type="ARBA" id="ARBA00013064"/>
    </source>
</evidence>
<comment type="caution">
    <text evidence="8">The sequence shown here is derived from an EMBL/GenBank/DDBJ whole genome shotgun (WGS) entry which is preliminary data.</text>
</comment>
<dbReference type="OrthoDB" id="2017893at2759"/>
<sequence>MIQKNQQHNNSDYLSDKSNLISWAQKNKQERNGKISEIIPNLLFLGNKFASKDLGLLKNLKIKCIVNIGGGKPAFQQEFEYLKNGTLDNENANIKEFLGVSFEFIREKLEKNQPVFVHCQQGINRSPSVVIGFLVNYFGFQVQEGLEYVRLLRPKVCPREQFIQQIEEFSKEFQDKQKGNQDKEKQNQDVQNENKKEMNRNDKNNQQENK</sequence>
<dbReference type="GO" id="GO:0043409">
    <property type="term" value="P:negative regulation of MAPK cascade"/>
    <property type="evidence" value="ECO:0007669"/>
    <property type="project" value="TreeGrafter"/>
</dbReference>
<dbReference type="InterPro" id="IPR020422">
    <property type="entry name" value="TYR_PHOSPHATASE_DUAL_dom"/>
</dbReference>
<accession>A0A0V0R7T5</accession>
<dbReference type="InterPro" id="IPR029021">
    <property type="entry name" value="Prot-tyrosine_phosphatase-like"/>
</dbReference>
<dbReference type="CDD" id="cd14498">
    <property type="entry name" value="DSP"/>
    <property type="match status" value="1"/>
</dbReference>
<dbReference type="AlphaFoldDB" id="A0A0V0R7T5"/>
<evidence type="ECO:0000256" key="1">
    <source>
        <dbReference type="ARBA" id="ARBA00008601"/>
    </source>
</evidence>
<dbReference type="PROSITE" id="PS50056">
    <property type="entry name" value="TYR_PHOSPHATASE_2"/>
    <property type="match status" value="1"/>
</dbReference>
<dbReference type="Proteomes" id="UP000054937">
    <property type="component" value="Unassembled WGS sequence"/>
</dbReference>
<dbReference type="InterPro" id="IPR000387">
    <property type="entry name" value="Tyr_Pase_dom"/>
</dbReference>
<dbReference type="Gene3D" id="3.90.190.10">
    <property type="entry name" value="Protein tyrosine phosphatase superfamily"/>
    <property type="match status" value="1"/>
</dbReference>
<dbReference type="GO" id="GO:0005737">
    <property type="term" value="C:cytoplasm"/>
    <property type="evidence" value="ECO:0007669"/>
    <property type="project" value="TreeGrafter"/>
</dbReference>
<protein>
    <recommendedName>
        <fullName evidence="2">protein-tyrosine-phosphatase</fullName>
        <ecNumber evidence="2">3.1.3.48</ecNumber>
    </recommendedName>
</protein>
<dbReference type="SUPFAM" id="SSF52799">
    <property type="entry name" value="(Phosphotyrosine protein) phosphatases II"/>
    <property type="match status" value="1"/>
</dbReference>
<feature type="region of interest" description="Disordered" evidence="5">
    <location>
        <begin position="173"/>
        <end position="210"/>
    </location>
</feature>
<organism evidence="8 9">
    <name type="scientific">Pseudocohnilembus persalinus</name>
    <name type="common">Ciliate</name>
    <dbReference type="NCBI Taxonomy" id="266149"/>
    <lineage>
        <taxon>Eukaryota</taxon>
        <taxon>Sar</taxon>
        <taxon>Alveolata</taxon>
        <taxon>Ciliophora</taxon>
        <taxon>Intramacronucleata</taxon>
        <taxon>Oligohymenophorea</taxon>
        <taxon>Scuticociliatia</taxon>
        <taxon>Philasterida</taxon>
        <taxon>Pseudocohnilembidae</taxon>
        <taxon>Pseudocohnilembus</taxon>
    </lineage>
</organism>
<dbReference type="OMA" id="CRIREDG"/>
<feature type="domain" description="Tyrosine-protein phosphatase" evidence="6">
    <location>
        <begin position="34"/>
        <end position="175"/>
    </location>
</feature>
<evidence type="ECO:0000256" key="5">
    <source>
        <dbReference type="SAM" id="MobiDB-lite"/>
    </source>
</evidence>
<dbReference type="EC" id="3.1.3.48" evidence="2"/>
<dbReference type="PROSITE" id="PS00383">
    <property type="entry name" value="TYR_PHOSPHATASE_1"/>
    <property type="match status" value="1"/>
</dbReference>
<keyword evidence="4" id="KW-0904">Protein phosphatase</keyword>
<evidence type="ECO:0000259" key="6">
    <source>
        <dbReference type="PROSITE" id="PS50054"/>
    </source>
</evidence>
<evidence type="ECO:0000313" key="8">
    <source>
        <dbReference type="EMBL" id="KRX10534.1"/>
    </source>
</evidence>
<dbReference type="InParanoid" id="A0A0V0R7T5"/>
<evidence type="ECO:0000259" key="7">
    <source>
        <dbReference type="PROSITE" id="PS50056"/>
    </source>
</evidence>
<keyword evidence="3" id="KW-0378">Hydrolase</keyword>
<feature type="domain" description="Tyrosine specific protein phosphatases" evidence="7">
    <location>
        <begin position="95"/>
        <end position="154"/>
    </location>
</feature>
<dbReference type="InterPro" id="IPR016130">
    <property type="entry name" value="Tyr_Pase_AS"/>
</dbReference>
<dbReference type="PROSITE" id="PS50054">
    <property type="entry name" value="TYR_PHOSPHATASE_DUAL"/>
    <property type="match status" value="1"/>
</dbReference>
<dbReference type="PANTHER" id="PTHR10159">
    <property type="entry name" value="DUAL SPECIFICITY PROTEIN PHOSPHATASE"/>
    <property type="match status" value="1"/>
</dbReference>
<reference evidence="8 9" key="1">
    <citation type="journal article" date="2015" name="Sci. Rep.">
        <title>Genome of the facultative scuticociliatosis pathogen Pseudocohnilembus persalinus provides insight into its virulence through horizontal gene transfer.</title>
        <authorList>
            <person name="Xiong J."/>
            <person name="Wang G."/>
            <person name="Cheng J."/>
            <person name="Tian M."/>
            <person name="Pan X."/>
            <person name="Warren A."/>
            <person name="Jiang C."/>
            <person name="Yuan D."/>
            <person name="Miao W."/>
        </authorList>
    </citation>
    <scope>NUCLEOTIDE SEQUENCE [LARGE SCALE GENOMIC DNA]</scope>
    <source>
        <strain evidence="8">36N120E</strain>
    </source>
</reference>
<dbReference type="Pfam" id="PF00782">
    <property type="entry name" value="DSPc"/>
    <property type="match status" value="1"/>
</dbReference>
<dbReference type="EMBL" id="LDAU01000025">
    <property type="protein sequence ID" value="KRX10534.1"/>
    <property type="molecule type" value="Genomic_DNA"/>
</dbReference>